<evidence type="ECO:0000256" key="1">
    <source>
        <dbReference type="ARBA" id="ARBA00004477"/>
    </source>
</evidence>
<name>A0A9R1TGS8_9HYME</name>
<evidence type="ECO:0000256" key="3">
    <source>
        <dbReference type="ARBA" id="ARBA00022824"/>
    </source>
</evidence>
<feature type="domain" description="Reticulon" evidence="7">
    <location>
        <begin position="27"/>
        <end position="175"/>
    </location>
</feature>
<evidence type="ECO:0000256" key="6">
    <source>
        <dbReference type="SAM" id="Phobius"/>
    </source>
</evidence>
<evidence type="ECO:0000259" key="7">
    <source>
        <dbReference type="PROSITE" id="PS50845"/>
    </source>
</evidence>
<protein>
    <submittedName>
        <fullName evidence="9">ADP-ribosylation factor-like protein 6-interacting protein 1</fullName>
    </submittedName>
</protein>
<organism evidence="8 9">
    <name type="scientific">Fopius arisanus</name>
    <dbReference type="NCBI Taxonomy" id="64838"/>
    <lineage>
        <taxon>Eukaryota</taxon>
        <taxon>Metazoa</taxon>
        <taxon>Ecdysozoa</taxon>
        <taxon>Arthropoda</taxon>
        <taxon>Hexapoda</taxon>
        <taxon>Insecta</taxon>
        <taxon>Pterygota</taxon>
        <taxon>Neoptera</taxon>
        <taxon>Endopterygota</taxon>
        <taxon>Hymenoptera</taxon>
        <taxon>Apocrita</taxon>
        <taxon>Ichneumonoidea</taxon>
        <taxon>Braconidae</taxon>
        <taxon>Opiinae</taxon>
        <taxon>Fopius</taxon>
    </lineage>
</organism>
<dbReference type="InterPro" id="IPR057282">
    <property type="entry name" value="RETREG1-3-like_RHD"/>
</dbReference>
<proteinExistence type="predicted"/>
<dbReference type="GeneID" id="105269969"/>
<keyword evidence="4 6" id="KW-1133">Transmembrane helix</keyword>
<dbReference type="Proteomes" id="UP000694866">
    <property type="component" value="Unplaced"/>
</dbReference>
<reference evidence="9" key="1">
    <citation type="submission" date="2025-08" db="UniProtKB">
        <authorList>
            <consortium name="RefSeq"/>
        </authorList>
    </citation>
    <scope>IDENTIFICATION</scope>
    <source>
        <strain evidence="9">USDA-PBARC FA_bdor</strain>
        <tissue evidence="9">Whole organism</tissue>
    </source>
</reference>
<dbReference type="CTD" id="23204"/>
<dbReference type="InterPro" id="IPR003388">
    <property type="entry name" value="Reticulon"/>
</dbReference>
<dbReference type="PROSITE" id="PS50845">
    <property type="entry name" value="RETICULON"/>
    <property type="match status" value="1"/>
</dbReference>
<dbReference type="RefSeq" id="XP_011308910.1">
    <property type="nucleotide sequence ID" value="XM_011310608.1"/>
</dbReference>
<dbReference type="AlphaFoldDB" id="A0A9R1TGS8"/>
<keyword evidence="3" id="KW-0256">Endoplasmic reticulum</keyword>
<feature type="transmembrane region" description="Helical" evidence="6">
    <location>
        <begin position="60"/>
        <end position="78"/>
    </location>
</feature>
<comment type="subcellular location">
    <subcellularLocation>
        <location evidence="1">Endoplasmic reticulum membrane</location>
        <topology evidence="1">Multi-pass membrane protein</topology>
    </subcellularLocation>
</comment>
<feature type="transmembrane region" description="Helical" evidence="6">
    <location>
        <begin position="36"/>
        <end position="54"/>
    </location>
</feature>
<evidence type="ECO:0000256" key="5">
    <source>
        <dbReference type="ARBA" id="ARBA00023136"/>
    </source>
</evidence>
<keyword evidence="8" id="KW-1185">Reference proteome</keyword>
<dbReference type="GO" id="GO:0005789">
    <property type="term" value="C:endoplasmic reticulum membrane"/>
    <property type="evidence" value="ECO:0007669"/>
    <property type="project" value="UniProtKB-SubCell"/>
</dbReference>
<evidence type="ECO:0000313" key="9">
    <source>
        <dbReference type="RefSeq" id="XP_011308910.1"/>
    </source>
</evidence>
<evidence type="ECO:0000256" key="4">
    <source>
        <dbReference type="ARBA" id="ARBA00022989"/>
    </source>
</evidence>
<keyword evidence="2 6" id="KW-0812">Transmembrane</keyword>
<dbReference type="PANTHER" id="PTHR20952:SF0">
    <property type="entry name" value="ADP-RIBOSYLATION FACTOR-LIKE PROTEIN 6-INTERACTING PROTEIN 1"/>
    <property type="match status" value="1"/>
</dbReference>
<dbReference type="KEGG" id="fas:105269969"/>
<dbReference type="PANTHER" id="PTHR20952">
    <property type="entry name" value="ADP-RIBOSYLATION-LIKE FACTOR 6-INTERACTING PROTEIN"/>
    <property type="match status" value="1"/>
</dbReference>
<evidence type="ECO:0000256" key="2">
    <source>
        <dbReference type="ARBA" id="ARBA00022692"/>
    </source>
</evidence>
<accession>A0A9R1TGS8</accession>
<keyword evidence="5 6" id="KW-0472">Membrane</keyword>
<evidence type="ECO:0000313" key="8">
    <source>
        <dbReference type="Proteomes" id="UP000694866"/>
    </source>
</evidence>
<dbReference type="InterPro" id="IPR052114">
    <property type="entry name" value="ER_autophagy_membrane_reg"/>
</dbReference>
<dbReference type="Pfam" id="PF24456">
    <property type="entry name" value="RHD_RETREG1-3"/>
    <property type="match status" value="1"/>
</dbReference>
<sequence length="191" mass="21843">MPDSEKEKCMKQLKRRMEAWREVVLPINSVMLWEKTWYPGLILGVTTTLFLFIWMLEPAFVTIISISLLLAALIDYLVPVLSSTFISSSAWTGQKEKKLEEICQNLSEIIIQGQNARKYLLNARSSRPMIYYGSITLGLSLLAWLGNIVNNLLLMYLIVNTILLLPGLKHKGRVQSGLKHAYKYLLQQKKA</sequence>
<dbReference type="OrthoDB" id="6416122at2759"/>
<gene>
    <name evidence="9" type="primary">Arl6IP1</name>
</gene>